<sequence length="664" mass="76500">MPDAMLKTSLAGKIRHLRPFKTEALLPVFEAVVNSIQAIEEMGDVRQGVITVRIRRDMRQGNLAFNDEDSSLPNIIGFEIEDNGIGFNNDNYESFQTADSTYKIAKGGKGVGRFLWLKAFERVDITSIYLSPDGTLTGRNIEFTITDGIRELTSHPFNIDHANTIVRLTGFKEEYRKLPSAFKSSPKIAQRIFEHCLTRFISDRAPTIKIIDDWDGVLINLHDLYNKIKGHIVTEDFSVRDSSFTMYHIRLYETHEKAHQLVYCADGRDVKNRSIGSLLGTSVQFDDDGKKFFYSAYITSPFLDANVDEYRQEFNIPDKNNLYSSDEISMEQIEQEAVQRTRTHLAPVIESVEKQKAEKVSKFLQNQAPMLRSVVKYCPEAMKEIEVNTTEEKMTQTLYAYKGKAEYEIRKNSDKLLRTQAKSVEEIDVQYKELTEKLEDLQKDQLAGYVLFRKMIIDLLDKKLCLNSDRKYCNEDIVHDIVFPRKTDTDTIGYENHNLWLIDELLAFHSLAASDKRLCDITTSSSEERPDVVVFSEVGDDRMARAISLIEFKKPQRTNFDEDPTKQLFRYVREIRKNGVWLPNGRQVTVNDTTRFYCYAICDLTPQVKEFAENGNYAALQGELGYYTYNRNHNAHVELVAFDKIVLDAKQRHKAFFEKLGIGS</sequence>
<name>A0AAW4KYY6_9BACT</name>
<comment type="caution">
    <text evidence="1">The sequence shown here is derived from an EMBL/GenBank/DDBJ whole genome shotgun (WGS) entry which is preliminary data.</text>
</comment>
<protein>
    <submittedName>
        <fullName evidence="1">ATP-binding protein</fullName>
    </submittedName>
</protein>
<dbReference type="EMBL" id="JAHCVJ010000001">
    <property type="protein sequence ID" value="MBT0663137.1"/>
    <property type="molecule type" value="Genomic_DNA"/>
</dbReference>
<reference evidence="1 2" key="1">
    <citation type="submission" date="2021-05" db="EMBL/GenBank/DDBJ databases">
        <title>The draft genome of Geobacter pelophilus DSM 12255.</title>
        <authorList>
            <person name="Xu Z."/>
            <person name="Masuda Y."/>
            <person name="Itoh H."/>
            <person name="Senoo K."/>
        </authorList>
    </citation>
    <scope>NUCLEOTIDE SEQUENCE [LARGE SCALE GENOMIC DNA]</scope>
    <source>
        <strain evidence="1 2">DSM 12255</strain>
    </source>
</reference>
<dbReference type="InterPro" id="IPR036890">
    <property type="entry name" value="HATPase_C_sf"/>
</dbReference>
<dbReference type="SUPFAM" id="SSF55874">
    <property type="entry name" value="ATPase domain of HSP90 chaperone/DNA topoisomerase II/histidine kinase"/>
    <property type="match status" value="1"/>
</dbReference>
<evidence type="ECO:0000313" key="2">
    <source>
        <dbReference type="Proteomes" id="UP000811899"/>
    </source>
</evidence>
<gene>
    <name evidence="1" type="ORF">KI809_02385</name>
</gene>
<organism evidence="1 2">
    <name type="scientific">Geoanaerobacter pelophilus</name>
    <dbReference type="NCBI Taxonomy" id="60036"/>
    <lineage>
        <taxon>Bacteria</taxon>
        <taxon>Pseudomonadati</taxon>
        <taxon>Thermodesulfobacteriota</taxon>
        <taxon>Desulfuromonadia</taxon>
        <taxon>Geobacterales</taxon>
        <taxon>Geobacteraceae</taxon>
        <taxon>Geoanaerobacter</taxon>
    </lineage>
</organism>
<accession>A0AAW4KYY6</accession>
<dbReference type="AlphaFoldDB" id="A0AAW4KYY6"/>
<keyword evidence="1" id="KW-0067">ATP-binding</keyword>
<dbReference type="Proteomes" id="UP000811899">
    <property type="component" value="Unassembled WGS sequence"/>
</dbReference>
<keyword evidence="1" id="KW-0547">Nucleotide-binding</keyword>
<keyword evidence="2" id="KW-1185">Reference proteome</keyword>
<proteinExistence type="predicted"/>
<evidence type="ECO:0000313" key="1">
    <source>
        <dbReference type="EMBL" id="MBT0663137.1"/>
    </source>
</evidence>
<dbReference type="RefSeq" id="WP_214169906.1">
    <property type="nucleotide sequence ID" value="NZ_JAHCVJ010000001.1"/>
</dbReference>
<dbReference type="GO" id="GO:0005524">
    <property type="term" value="F:ATP binding"/>
    <property type="evidence" value="ECO:0007669"/>
    <property type="project" value="UniProtKB-KW"/>
</dbReference>